<dbReference type="AlphaFoldDB" id="A0ABD1QQH7"/>
<proteinExistence type="predicted"/>
<protein>
    <submittedName>
        <fullName evidence="2">PHD finger family protein</fullName>
    </submittedName>
</protein>
<organism evidence="2 3">
    <name type="scientific">Forsythia ovata</name>
    <dbReference type="NCBI Taxonomy" id="205694"/>
    <lineage>
        <taxon>Eukaryota</taxon>
        <taxon>Viridiplantae</taxon>
        <taxon>Streptophyta</taxon>
        <taxon>Embryophyta</taxon>
        <taxon>Tracheophyta</taxon>
        <taxon>Spermatophyta</taxon>
        <taxon>Magnoliopsida</taxon>
        <taxon>eudicotyledons</taxon>
        <taxon>Gunneridae</taxon>
        <taxon>Pentapetalae</taxon>
        <taxon>asterids</taxon>
        <taxon>lamiids</taxon>
        <taxon>Lamiales</taxon>
        <taxon>Oleaceae</taxon>
        <taxon>Forsythieae</taxon>
        <taxon>Forsythia</taxon>
    </lineage>
</organism>
<feature type="compositionally biased region" description="Pro residues" evidence="1">
    <location>
        <begin position="70"/>
        <end position="79"/>
    </location>
</feature>
<dbReference type="Proteomes" id="UP001604277">
    <property type="component" value="Unassembled WGS sequence"/>
</dbReference>
<name>A0ABD1QQH7_9LAMI</name>
<dbReference type="EMBL" id="JBFOLJ010000014">
    <property type="protein sequence ID" value="KAL2478470.1"/>
    <property type="molecule type" value="Genomic_DNA"/>
</dbReference>
<comment type="caution">
    <text evidence="2">The sequence shown here is derived from an EMBL/GenBank/DDBJ whole genome shotgun (WGS) entry which is preliminary data.</text>
</comment>
<sequence length="120" mass="12641">MAFHVACPITCRKICFCTMGFPRRLQSEKSMAEFLEEMGRVEQFLNDPWLIKARENATVQVMVPKVVVTPAPPPPPPKFPAVGVGGGDGNEWGEEELATGVGPGEKGGVAEAGGCGINGG</sequence>
<evidence type="ECO:0000313" key="3">
    <source>
        <dbReference type="Proteomes" id="UP001604277"/>
    </source>
</evidence>
<feature type="compositionally biased region" description="Gly residues" evidence="1">
    <location>
        <begin position="101"/>
        <end position="120"/>
    </location>
</feature>
<reference evidence="3" key="1">
    <citation type="submission" date="2024-07" db="EMBL/GenBank/DDBJ databases">
        <title>Two chromosome-level genome assemblies of Korean endemic species Abeliophyllum distichum and Forsythia ovata (Oleaceae).</title>
        <authorList>
            <person name="Jang H."/>
        </authorList>
    </citation>
    <scope>NUCLEOTIDE SEQUENCE [LARGE SCALE GENOMIC DNA]</scope>
</reference>
<evidence type="ECO:0000313" key="2">
    <source>
        <dbReference type="EMBL" id="KAL2478470.1"/>
    </source>
</evidence>
<accession>A0ABD1QQH7</accession>
<feature type="region of interest" description="Disordered" evidence="1">
    <location>
        <begin position="70"/>
        <end position="120"/>
    </location>
</feature>
<evidence type="ECO:0000256" key="1">
    <source>
        <dbReference type="SAM" id="MobiDB-lite"/>
    </source>
</evidence>
<gene>
    <name evidence="2" type="ORF">Fot_47484</name>
</gene>
<keyword evidence="3" id="KW-1185">Reference proteome</keyword>